<dbReference type="GO" id="GO:0034399">
    <property type="term" value="C:nuclear periphery"/>
    <property type="evidence" value="ECO:0007669"/>
    <property type="project" value="TreeGrafter"/>
</dbReference>
<keyword evidence="9" id="KW-1185">Reference proteome</keyword>
<dbReference type="InterPro" id="IPR024977">
    <property type="entry name" value="Apc4-like_WD40_dom"/>
</dbReference>
<sequence length="554" mass="63670">MKGSTISVIFNGKLPISNDVNSILTWCPKLNVIIKSMNKTSIWCYRLDGERLYSINNKAIIKNITFHENYFCLSGADSSVKVYDANDGALMTIIDHCFNDIQFLNWNSTEFVLEDAVLQGLPAIYHLSYKLEYLVINDANSLTINYNKLLNVSKATTFHFQQQLKSGLFHQVYLDKDANLVSVDLNVSSPKLYTDSIIIMCHIMEYFGKTKIVVEELQNEIKPLLTSIDRYLSNLSEETGGNLIATLSEILITNLIPESTKDFWLNQFGERGFKRLSKQLETVDEKVTKKIFRYLVSPMERVIVLINKLIGICKWNDVLGIDVSELFTFMNSCETQIKAYYKVIWDFKSQKEKFSELLSWWKTIIDILEEKEWSISYSTSKLLEYIQSDMTKPELLKHFSYDLDILGFNKCNTLENQQDALLSQFETIISQVNAHHSLLIKIEFLQKLNLPNHKDLQLTEWDGQTIITYLTETTLVISTPTSILATVPNVIAYQQRSNDLIALTQKHLLIIDSSSSIPISLPHLDFEPRLIRLNSSYVCLSDAMKSKYVVLQIE</sequence>
<dbReference type="PANTHER" id="PTHR13260:SF0">
    <property type="entry name" value="ANAPHASE-PROMOTING COMPLEX SUBUNIT 4"/>
    <property type="match status" value="1"/>
</dbReference>
<dbReference type="RefSeq" id="XP_049179868.1">
    <property type="nucleotide sequence ID" value="XM_049324313.1"/>
</dbReference>
<proteinExistence type="predicted"/>
<evidence type="ECO:0000313" key="9">
    <source>
        <dbReference type="Proteomes" id="UP001202479"/>
    </source>
</evidence>
<evidence type="ECO:0000256" key="4">
    <source>
        <dbReference type="ARBA" id="ARBA00022786"/>
    </source>
</evidence>
<evidence type="ECO:0000256" key="2">
    <source>
        <dbReference type="ARBA" id="ARBA00022618"/>
    </source>
</evidence>
<dbReference type="GO" id="GO:0005680">
    <property type="term" value="C:anaphase-promoting complex"/>
    <property type="evidence" value="ECO:0007669"/>
    <property type="project" value="InterPro"/>
</dbReference>
<dbReference type="InterPro" id="IPR024790">
    <property type="entry name" value="APC4_long_dom"/>
</dbReference>
<comment type="caution">
    <text evidence="8">The sequence shown here is derived from an EMBL/GenBank/DDBJ whole genome shotgun (WGS) entry which is preliminary data.</text>
</comment>
<reference evidence="8" key="1">
    <citation type="journal article" date="2022" name="DNA Res.">
        <title>Genome analysis of five recently described species of the CUG-Ser clade uncovers Candida theae as a new hybrid lineage with pathogenic potential in the Candida parapsilosis species complex.</title>
        <authorList>
            <person name="Mixao V."/>
            <person name="Del Olmo V."/>
            <person name="Hegedusova E."/>
            <person name="Saus E."/>
            <person name="Pryszcz L."/>
            <person name="Cillingova A."/>
            <person name="Nosek J."/>
            <person name="Gabaldon T."/>
        </authorList>
    </citation>
    <scope>NUCLEOTIDE SEQUENCE</scope>
    <source>
        <strain evidence="8">CBS 10844</strain>
    </source>
</reference>
<dbReference type="GO" id="GO:0051301">
    <property type="term" value="P:cell division"/>
    <property type="evidence" value="ECO:0007669"/>
    <property type="project" value="UniProtKB-KW"/>
</dbReference>
<feature type="domain" description="Anaphase-promoting complex subunit 4-like WD40" evidence="6">
    <location>
        <begin position="24"/>
        <end position="108"/>
    </location>
</feature>
<keyword evidence="5" id="KW-0131">Cell cycle</keyword>
<evidence type="ECO:0000313" key="8">
    <source>
        <dbReference type="EMBL" id="KAI3404123.2"/>
    </source>
</evidence>
<dbReference type="Proteomes" id="UP001202479">
    <property type="component" value="Unassembled WGS sequence"/>
</dbReference>
<dbReference type="InterPro" id="IPR024789">
    <property type="entry name" value="APC4"/>
</dbReference>
<dbReference type="SUPFAM" id="SSF50978">
    <property type="entry name" value="WD40 repeat-like"/>
    <property type="match status" value="1"/>
</dbReference>
<feature type="domain" description="Anaphase-promoting complex subunit 4 long" evidence="7">
    <location>
        <begin position="180"/>
        <end position="370"/>
    </location>
</feature>
<evidence type="ECO:0000259" key="6">
    <source>
        <dbReference type="Pfam" id="PF12894"/>
    </source>
</evidence>
<evidence type="ECO:0000256" key="3">
    <source>
        <dbReference type="ARBA" id="ARBA00022776"/>
    </source>
</evidence>
<keyword evidence="3" id="KW-0498">Mitosis</keyword>
<evidence type="ECO:0000259" key="7">
    <source>
        <dbReference type="Pfam" id="PF12896"/>
    </source>
</evidence>
<accession>A0AAI9WXI9</accession>
<gene>
    <name evidence="8" type="ORF">KGF56_003023</name>
</gene>
<dbReference type="PANTHER" id="PTHR13260">
    <property type="entry name" value="ANAPHASE PROMOTING COMPLEX SUBUNIT 4 APC4"/>
    <property type="match status" value="1"/>
</dbReference>
<name>A0AAI9WXI9_9ASCO</name>
<evidence type="ECO:0000256" key="5">
    <source>
        <dbReference type="ARBA" id="ARBA00023306"/>
    </source>
</evidence>
<dbReference type="Pfam" id="PF12894">
    <property type="entry name" value="ANAPC4_WD40"/>
    <property type="match status" value="1"/>
</dbReference>
<dbReference type="EMBL" id="JAHUZD010000107">
    <property type="protein sequence ID" value="KAI3404123.2"/>
    <property type="molecule type" value="Genomic_DNA"/>
</dbReference>
<dbReference type="GO" id="GO:0070979">
    <property type="term" value="P:protein K11-linked ubiquitination"/>
    <property type="evidence" value="ECO:0007669"/>
    <property type="project" value="TreeGrafter"/>
</dbReference>
<keyword evidence="4" id="KW-0833">Ubl conjugation pathway</keyword>
<evidence type="ECO:0000256" key="1">
    <source>
        <dbReference type="ARBA" id="ARBA00016067"/>
    </source>
</evidence>
<dbReference type="GO" id="GO:0031145">
    <property type="term" value="P:anaphase-promoting complex-dependent catabolic process"/>
    <property type="evidence" value="ECO:0007669"/>
    <property type="project" value="InterPro"/>
</dbReference>
<dbReference type="AlphaFoldDB" id="A0AAI9WXI9"/>
<dbReference type="GeneID" id="73380640"/>
<dbReference type="Pfam" id="PF12896">
    <property type="entry name" value="ANAPC4"/>
    <property type="match status" value="1"/>
</dbReference>
<protein>
    <recommendedName>
        <fullName evidence="1">Anaphase-promoting complex subunit 4</fullName>
    </recommendedName>
</protein>
<dbReference type="InterPro" id="IPR036322">
    <property type="entry name" value="WD40_repeat_dom_sf"/>
</dbReference>
<keyword evidence="2" id="KW-0132">Cell division</keyword>
<organism evidence="8 9">
    <name type="scientific">Candida oxycetoniae</name>
    <dbReference type="NCBI Taxonomy" id="497107"/>
    <lineage>
        <taxon>Eukaryota</taxon>
        <taxon>Fungi</taxon>
        <taxon>Dikarya</taxon>
        <taxon>Ascomycota</taxon>
        <taxon>Saccharomycotina</taxon>
        <taxon>Pichiomycetes</taxon>
        <taxon>Debaryomycetaceae</taxon>
        <taxon>Candida/Lodderomyces clade</taxon>
        <taxon>Candida</taxon>
    </lineage>
</organism>